<dbReference type="InterPro" id="IPR045063">
    <property type="entry name" value="Dynamin_N"/>
</dbReference>
<dbReference type="InterPro" id="IPR000375">
    <property type="entry name" value="Dynamin_stalk"/>
</dbReference>
<dbReference type="Gene3D" id="3.40.50.300">
    <property type="entry name" value="P-loop containing nucleotide triphosphate hydrolases"/>
    <property type="match status" value="1"/>
</dbReference>
<accession>A0AA88H0Y5</accession>
<feature type="region of interest" description="Disordered" evidence="4">
    <location>
        <begin position="656"/>
        <end position="707"/>
    </location>
</feature>
<dbReference type="PANTHER" id="PTHR11566:SF21">
    <property type="entry name" value="DYNAMIN RELATED PROTEIN 1, ISOFORM A"/>
    <property type="match status" value="1"/>
</dbReference>
<dbReference type="AlphaFoldDB" id="A0AA88H0Y5"/>
<dbReference type="InterPro" id="IPR022812">
    <property type="entry name" value="Dynamin"/>
</dbReference>
<feature type="compositionally biased region" description="Polar residues" evidence="4">
    <location>
        <begin position="692"/>
        <end position="704"/>
    </location>
</feature>
<name>A0AA88H0Y5_NAELO</name>
<dbReference type="GO" id="GO:0005874">
    <property type="term" value="C:microtubule"/>
    <property type="evidence" value="ECO:0007669"/>
    <property type="project" value="TreeGrafter"/>
</dbReference>
<dbReference type="Proteomes" id="UP000816034">
    <property type="component" value="Unassembled WGS sequence"/>
</dbReference>
<dbReference type="GO" id="GO:0005525">
    <property type="term" value="F:GTP binding"/>
    <property type="evidence" value="ECO:0007669"/>
    <property type="project" value="UniProtKB-KW"/>
</dbReference>
<dbReference type="GO" id="GO:0016020">
    <property type="term" value="C:membrane"/>
    <property type="evidence" value="ECO:0007669"/>
    <property type="project" value="TreeGrafter"/>
</dbReference>
<dbReference type="InterPro" id="IPR027417">
    <property type="entry name" value="P-loop_NTPase"/>
</dbReference>
<feature type="compositionally biased region" description="Low complexity" evidence="4">
    <location>
        <begin position="554"/>
        <end position="564"/>
    </location>
</feature>
<feature type="region of interest" description="Disordered" evidence="4">
    <location>
        <begin position="511"/>
        <end position="616"/>
    </location>
</feature>
<dbReference type="SMART" id="SM00302">
    <property type="entry name" value="GED"/>
    <property type="match status" value="1"/>
</dbReference>
<feature type="domain" description="Dynamin-type G" evidence="6">
    <location>
        <begin position="25"/>
        <end position="301"/>
    </location>
</feature>
<evidence type="ECO:0000256" key="3">
    <source>
        <dbReference type="RuleBase" id="RU003932"/>
    </source>
</evidence>
<evidence type="ECO:0000313" key="7">
    <source>
        <dbReference type="EMBL" id="KAG2389269.1"/>
    </source>
</evidence>
<evidence type="ECO:0000259" key="6">
    <source>
        <dbReference type="PROSITE" id="PS51718"/>
    </source>
</evidence>
<dbReference type="PROSITE" id="PS00410">
    <property type="entry name" value="G_DYNAMIN_1"/>
    <property type="match status" value="1"/>
</dbReference>
<dbReference type="PANTHER" id="PTHR11566">
    <property type="entry name" value="DYNAMIN"/>
    <property type="match status" value="1"/>
</dbReference>
<keyword evidence="2 3" id="KW-0342">GTP-binding</keyword>
<dbReference type="SMART" id="SM00053">
    <property type="entry name" value="DYNc"/>
    <property type="match status" value="1"/>
</dbReference>
<organism evidence="7 8">
    <name type="scientific">Naegleria lovaniensis</name>
    <name type="common">Amoeba</name>
    <dbReference type="NCBI Taxonomy" id="51637"/>
    <lineage>
        <taxon>Eukaryota</taxon>
        <taxon>Discoba</taxon>
        <taxon>Heterolobosea</taxon>
        <taxon>Tetramitia</taxon>
        <taxon>Eutetramitia</taxon>
        <taxon>Vahlkampfiidae</taxon>
        <taxon>Naegleria</taxon>
    </lineage>
</organism>
<dbReference type="SUPFAM" id="SSF52540">
    <property type="entry name" value="P-loop containing nucleoside triphosphate hydrolases"/>
    <property type="match status" value="1"/>
</dbReference>
<dbReference type="GeneID" id="68107122"/>
<dbReference type="GO" id="GO:0005737">
    <property type="term" value="C:cytoplasm"/>
    <property type="evidence" value="ECO:0007669"/>
    <property type="project" value="TreeGrafter"/>
</dbReference>
<feature type="compositionally biased region" description="Acidic residues" evidence="4">
    <location>
        <begin position="571"/>
        <end position="580"/>
    </location>
</feature>
<proteinExistence type="inferred from homology"/>
<dbReference type="Gene3D" id="1.20.120.1240">
    <property type="entry name" value="Dynamin, middle domain"/>
    <property type="match status" value="2"/>
</dbReference>
<dbReference type="CDD" id="cd08771">
    <property type="entry name" value="DLP_1"/>
    <property type="match status" value="1"/>
</dbReference>
<comment type="similarity">
    <text evidence="3">Belongs to the TRAFAC class dynamin-like GTPase superfamily. Dynamin/Fzo/YdjA family.</text>
</comment>
<dbReference type="InterPro" id="IPR020850">
    <property type="entry name" value="GED_dom"/>
</dbReference>
<keyword evidence="8" id="KW-1185">Reference proteome</keyword>
<dbReference type="GO" id="GO:0008017">
    <property type="term" value="F:microtubule binding"/>
    <property type="evidence" value="ECO:0007669"/>
    <property type="project" value="TreeGrafter"/>
</dbReference>
<dbReference type="InterPro" id="IPR001401">
    <property type="entry name" value="Dynamin_GTPase"/>
</dbReference>
<reference evidence="7 8" key="1">
    <citation type="journal article" date="2018" name="BMC Genomics">
        <title>The genome of Naegleria lovaniensis, the basis for a comparative approach to unravel pathogenicity factors of the human pathogenic amoeba N. fowleri.</title>
        <authorList>
            <person name="Liechti N."/>
            <person name="Schurch N."/>
            <person name="Bruggmann R."/>
            <person name="Wittwer M."/>
        </authorList>
    </citation>
    <scope>NUCLEOTIDE SEQUENCE [LARGE SCALE GENOMIC DNA]</scope>
    <source>
        <strain evidence="7 8">ATCC 30569</strain>
    </source>
</reference>
<dbReference type="FunFam" id="3.40.50.300:FF:001027">
    <property type="entry name" value="dynamin-related protein 3A"/>
    <property type="match status" value="1"/>
</dbReference>
<evidence type="ECO:0000256" key="1">
    <source>
        <dbReference type="ARBA" id="ARBA00022741"/>
    </source>
</evidence>
<dbReference type="GO" id="GO:0006897">
    <property type="term" value="P:endocytosis"/>
    <property type="evidence" value="ECO:0007669"/>
    <property type="project" value="TreeGrafter"/>
</dbReference>
<comment type="caution">
    <text evidence="7">The sequence shown here is derived from an EMBL/GenBank/DDBJ whole genome shotgun (WGS) entry which is preliminary data.</text>
</comment>
<evidence type="ECO:0000259" key="5">
    <source>
        <dbReference type="PROSITE" id="PS51388"/>
    </source>
</evidence>
<dbReference type="InterPro" id="IPR019762">
    <property type="entry name" value="Dynamin_GTPase_CS"/>
</dbReference>
<evidence type="ECO:0000256" key="4">
    <source>
        <dbReference type="SAM" id="MobiDB-lite"/>
    </source>
</evidence>
<dbReference type="InterPro" id="IPR003130">
    <property type="entry name" value="GED"/>
</dbReference>
<dbReference type="PROSITE" id="PS51718">
    <property type="entry name" value="G_DYNAMIN_2"/>
    <property type="match status" value="1"/>
</dbReference>
<evidence type="ECO:0000313" key="8">
    <source>
        <dbReference type="Proteomes" id="UP000816034"/>
    </source>
</evidence>
<dbReference type="GO" id="GO:0003924">
    <property type="term" value="F:GTPase activity"/>
    <property type="evidence" value="ECO:0007669"/>
    <property type="project" value="InterPro"/>
</dbReference>
<dbReference type="EMBL" id="PYSW02000008">
    <property type="protein sequence ID" value="KAG2389269.1"/>
    <property type="molecule type" value="Genomic_DNA"/>
</dbReference>
<dbReference type="PRINTS" id="PR00195">
    <property type="entry name" value="DYNAMIN"/>
</dbReference>
<dbReference type="RefSeq" id="XP_044553261.1">
    <property type="nucleotide sequence ID" value="XM_044690682.1"/>
</dbReference>
<gene>
    <name evidence="7" type="ORF">C9374_014669</name>
</gene>
<dbReference type="Pfam" id="PF02212">
    <property type="entry name" value="GED"/>
    <property type="match status" value="1"/>
</dbReference>
<dbReference type="PROSITE" id="PS51388">
    <property type="entry name" value="GED"/>
    <property type="match status" value="1"/>
</dbReference>
<dbReference type="Pfam" id="PF01031">
    <property type="entry name" value="Dynamin_M"/>
    <property type="match status" value="1"/>
</dbReference>
<dbReference type="GO" id="GO:0048312">
    <property type="term" value="P:intracellular distribution of mitochondria"/>
    <property type="evidence" value="ECO:0007669"/>
    <property type="project" value="TreeGrafter"/>
</dbReference>
<feature type="domain" description="GED" evidence="5">
    <location>
        <begin position="741"/>
        <end position="832"/>
    </location>
</feature>
<dbReference type="GO" id="GO:0000266">
    <property type="term" value="P:mitochondrial fission"/>
    <property type="evidence" value="ECO:0007669"/>
    <property type="project" value="TreeGrafter"/>
</dbReference>
<keyword evidence="1 3" id="KW-0547">Nucleotide-binding</keyword>
<evidence type="ECO:0000256" key="2">
    <source>
        <dbReference type="ARBA" id="ARBA00023134"/>
    </source>
</evidence>
<feature type="compositionally biased region" description="Low complexity" evidence="4">
    <location>
        <begin position="522"/>
        <end position="542"/>
    </location>
</feature>
<sequence>MEELIPIVNRLQDAFASINMDNLVQIDLPQIAVVGSQSSGKSSVLETIVGRDFLPRGSGIVTRRPLVLQLNKTPSKQVDSTGPEDEWGEFLHVPNKKFYDFTEIRNEIIRETDRVTGSSKGISDLPINLKIYSPNVLNLTLVDLPGITKVPVGDQPKDIEAQIRNMIMKFISKPNCLILAVTAANTDIANSDALKLAKEVDKNGSRTIGVLTKIDIMDQGTDCMDVLRGDILPLRLGYIGVVCRSQNDINLNKSIRDALKDEERFFAQHPTYKSISDRMGTKHLAKTLNRILLNHIKEVLPDVKSKVANLIQQAQTRLQEYGVPLGESSMSNGALLLQLLTDFSTDFVETIDGRNAEVSTNELFGGARINHIFTNKYYPSLSEIDACENLSDYDIRTAIRNAKGPRTSLFIPEAAFEMLVKRQVKLLEDPSIQCVDRVLEELIAIEEHCEKIFLRFPNLKEKAREFVIGLLKEYAEPLKEFIRNMIKIELAYINTNHPDFFSNNKVAGVLGEAQKPSPPMQSQPQPNMQQPNMNQSNLPQQQGSRRMPPPMNQPPQHHQMSQQQDEQHNDENEEAADNEWEQVSTYPPPKNSNQVHVKHSLKGQGSSSKEPKDGGGVAKSIFSFFTGHAKDEKKNNDSSFFDNVTGSVTVNTNKDVEVNVSLPKNVPKSRTQTSQKQPTQQPPPPTKYSPPNQAYSQPTPQNENVDYYGQENFEDPYANMPQQNPTAAFLTNFEEREKKETETIKTLLQHYFDIVRKGVSDSVPKSVMHFLVNKSKVNLQSELVRNLYKPELFDELLKENEAIAQKRKAASKLLSALLKAQDTLNEIKTKKI</sequence>
<dbReference type="InterPro" id="IPR030381">
    <property type="entry name" value="G_DYNAMIN_dom"/>
</dbReference>
<dbReference type="GO" id="GO:0016559">
    <property type="term" value="P:peroxisome fission"/>
    <property type="evidence" value="ECO:0007669"/>
    <property type="project" value="TreeGrafter"/>
</dbReference>
<dbReference type="Pfam" id="PF00350">
    <property type="entry name" value="Dynamin_N"/>
    <property type="match status" value="1"/>
</dbReference>
<protein>
    <submittedName>
        <fullName evidence="7">Uncharacterized protein</fullName>
    </submittedName>
</protein>